<name>A0A4R7T876_9ACTN</name>
<dbReference type="AlphaFoldDB" id="A0A4R7T876"/>
<reference evidence="1 2" key="1">
    <citation type="submission" date="2019-03" db="EMBL/GenBank/DDBJ databases">
        <title>Genomic Encyclopedia of Type Strains, Phase III (KMG-III): the genomes of soil and plant-associated and newly described type strains.</title>
        <authorList>
            <person name="Whitman W."/>
        </authorList>
    </citation>
    <scope>NUCLEOTIDE SEQUENCE [LARGE SCALE GENOMIC DNA]</scope>
    <source>
        <strain evidence="1 2">VKM Ac-2575</strain>
    </source>
</reference>
<protein>
    <recommendedName>
        <fullName evidence="3">Glycosyl transferase family 2</fullName>
    </recommendedName>
</protein>
<dbReference type="Proteomes" id="UP000295151">
    <property type="component" value="Unassembled WGS sequence"/>
</dbReference>
<organism evidence="1 2">
    <name type="scientific">Kribbella voronezhensis</name>
    <dbReference type="NCBI Taxonomy" id="2512212"/>
    <lineage>
        <taxon>Bacteria</taxon>
        <taxon>Bacillati</taxon>
        <taxon>Actinomycetota</taxon>
        <taxon>Actinomycetes</taxon>
        <taxon>Propionibacteriales</taxon>
        <taxon>Kribbellaceae</taxon>
        <taxon>Kribbella</taxon>
    </lineage>
</organism>
<evidence type="ECO:0008006" key="3">
    <source>
        <dbReference type="Google" id="ProtNLM"/>
    </source>
</evidence>
<accession>A0A4R7T876</accession>
<proteinExistence type="predicted"/>
<comment type="caution">
    <text evidence="1">The sequence shown here is derived from an EMBL/GenBank/DDBJ whole genome shotgun (WGS) entry which is preliminary data.</text>
</comment>
<sequence>MSSKTHHVPSHASLLRDVPAVSVSPASSRLDAIVVPASRPSLQRLISLSAQLSVPLVVLCSKQAQADKIAARVEETFGARALVIDVPDGYQLPGHRHVTSEETFQKASAHRWSDLSLKRNIGLVLARLRGWKKILFVDDDIYQLQPRHVWRLAGSLDRHPVASMASKYFPDNSVVCHARRLAGLAQDVFVSGAVLGVNTQYPTLSFFPDIYNEDWFFFAQHAAARSLPKIGDVRQDEYQPYADPERAAREEWGDVLAEGLYALFSGTPGWDLKDQLKAATSVNHWKLFIADRRSMISETCNRLSAAPYISDSTDSDEILDARRSLHRAATQLDNFVTPELCVDFINGWREDEVRWQELMPSLGSVLTEREAMNELELKTYYSAGYDAGQLSVESLIAAWRSSLNRSSTQSRGLVRGWRSPVDSKPSRS</sequence>
<dbReference type="EMBL" id="SOCE01000001">
    <property type="protein sequence ID" value="TDU88142.1"/>
    <property type="molecule type" value="Genomic_DNA"/>
</dbReference>
<evidence type="ECO:0000313" key="1">
    <source>
        <dbReference type="EMBL" id="TDU88142.1"/>
    </source>
</evidence>
<keyword evidence="2" id="KW-1185">Reference proteome</keyword>
<evidence type="ECO:0000313" key="2">
    <source>
        <dbReference type="Proteomes" id="UP000295151"/>
    </source>
</evidence>
<dbReference type="RefSeq" id="WP_238158013.1">
    <property type="nucleotide sequence ID" value="NZ_SOCE01000001.1"/>
</dbReference>
<gene>
    <name evidence="1" type="ORF">EV138_1683</name>
</gene>